<sequence>MARLINKDPHISNTANNMVNGLGYSPDDRLMPYLKQVGFRSPITGVSVIAELAALCYSLLGASPDDDESNFSGLKFTWLKANFEHLSANATKEELMCAAQAFIMHIIGGVLMPNANNNKVHLQYLPLLADLSNIRSYSWGSAVLAMLYRELCRTIKPATVDIGRCLILLQSWALYWMSFLSSGTMGIEYYDSLVASNISRICQRRQSTVVHLHMQRPGAYEPVADIEAEPEADCNPKPNPEPKSEPHPKPERSHSHLDSHSYHPNLPVFLLSVAISSLS</sequence>
<organism evidence="3 4">
    <name type="scientific">Gossypium stocksii</name>
    <dbReference type="NCBI Taxonomy" id="47602"/>
    <lineage>
        <taxon>Eukaryota</taxon>
        <taxon>Viridiplantae</taxon>
        <taxon>Streptophyta</taxon>
        <taxon>Embryophyta</taxon>
        <taxon>Tracheophyta</taxon>
        <taxon>Spermatophyta</taxon>
        <taxon>Magnoliopsida</taxon>
        <taxon>eudicotyledons</taxon>
        <taxon>Gunneridae</taxon>
        <taxon>Pentapetalae</taxon>
        <taxon>rosids</taxon>
        <taxon>malvids</taxon>
        <taxon>Malvales</taxon>
        <taxon>Malvaceae</taxon>
        <taxon>Malvoideae</taxon>
        <taxon>Gossypium</taxon>
    </lineage>
</organism>
<dbReference type="AlphaFoldDB" id="A0A9D4ALK8"/>
<dbReference type="Proteomes" id="UP000828251">
    <property type="component" value="Unassembled WGS sequence"/>
</dbReference>
<accession>A0A9D4ALK8</accession>
<dbReference type="OrthoDB" id="1936739at2759"/>
<evidence type="ECO:0000256" key="1">
    <source>
        <dbReference type="SAM" id="MobiDB-lite"/>
    </source>
</evidence>
<name>A0A9D4ALK8_9ROSI</name>
<dbReference type="Pfam" id="PF10536">
    <property type="entry name" value="PMD"/>
    <property type="match status" value="1"/>
</dbReference>
<protein>
    <recommendedName>
        <fullName evidence="2">Aminotransferase-like plant mobile domain-containing protein</fullName>
    </recommendedName>
</protein>
<dbReference type="PANTHER" id="PTHR46033:SF8">
    <property type="entry name" value="PROTEIN MAINTENANCE OF MERISTEMS-LIKE"/>
    <property type="match status" value="1"/>
</dbReference>
<feature type="compositionally biased region" description="Basic and acidic residues" evidence="1">
    <location>
        <begin position="240"/>
        <end position="261"/>
    </location>
</feature>
<keyword evidence="4" id="KW-1185">Reference proteome</keyword>
<feature type="domain" description="Aminotransferase-like plant mobile" evidence="2">
    <location>
        <begin position="43"/>
        <end position="179"/>
    </location>
</feature>
<reference evidence="3 4" key="1">
    <citation type="journal article" date="2021" name="Plant Biotechnol. J.">
        <title>Multi-omics assisted identification of the key and species-specific regulatory components of drought-tolerant mechanisms in Gossypium stocksii.</title>
        <authorList>
            <person name="Yu D."/>
            <person name="Ke L."/>
            <person name="Zhang D."/>
            <person name="Wu Y."/>
            <person name="Sun Y."/>
            <person name="Mei J."/>
            <person name="Sun J."/>
            <person name="Sun Y."/>
        </authorList>
    </citation>
    <scope>NUCLEOTIDE SEQUENCE [LARGE SCALE GENOMIC DNA]</scope>
    <source>
        <strain evidence="4">cv. E1</strain>
        <tissue evidence="3">Leaf</tissue>
    </source>
</reference>
<dbReference type="InterPro" id="IPR044824">
    <property type="entry name" value="MAIN-like"/>
</dbReference>
<proteinExistence type="predicted"/>
<dbReference type="EMBL" id="JAIQCV010000001">
    <property type="protein sequence ID" value="KAH1130306.1"/>
    <property type="molecule type" value="Genomic_DNA"/>
</dbReference>
<dbReference type="PANTHER" id="PTHR46033">
    <property type="entry name" value="PROTEIN MAIN-LIKE 2"/>
    <property type="match status" value="1"/>
</dbReference>
<feature type="region of interest" description="Disordered" evidence="1">
    <location>
        <begin position="229"/>
        <end position="263"/>
    </location>
</feature>
<dbReference type="GO" id="GO:0010073">
    <property type="term" value="P:meristem maintenance"/>
    <property type="evidence" value="ECO:0007669"/>
    <property type="project" value="InterPro"/>
</dbReference>
<gene>
    <name evidence="3" type="ORF">J1N35_001684</name>
</gene>
<comment type="caution">
    <text evidence="3">The sequence shown here is derived from an EMBL/GenBank/DDBJ whole genome shotgun (WGS) entry which is preliminary data.</text>
</comment>
<dbReference type="InterPro" id="IPR019557">
    <property type="entry name" value="AminoTfrase-like_pln_mobile"/>
</dbReference>
<evidence type="ECO:0000313" key="4">
    <source>
        <dbReference type="Proteomes" id="UP000828251"/>
    </source>
</evidence>
<evidence type="ECO:0000259" key="2">
    <source>
        <dbReference type="Pfam" id="PF10536"/>
    </source>
</evidence>
<evidence type="ECO:0000313" key="3">
    <source>
        <dbReference type="EMBL" id="KAH1130306.1"/>
    </source>
</evidence>